<organism evidence="1 2">
    <name type="scientific">Hebeloma cylindrosporum</name>
    <dbReference type="NCBI Taxonomy" id="76867"/>
    <lineage>
        <taxon>Eukaryota</taxon>
        <taxon>Fungi</taxon>
        <taxon>Dikarya</taxon>
        <taxon>Basidiomycota</taxon>
        <taxon>Agaricomycotina</taxon>
        <taxon>Agaricomycetes</taxon>
        <taxon>Agaricomycetidae</taxon>
        <taxon>Agaricales</taxon>
        <taxon>Agaricineae</taxon>
        <taxon>Hymenogastraceae</taxon>
        <taxon>Hebeloma</taxon>
    </lineage>
</organism>
<dbReference type="Proteomes" id="UP000053424">
    <property type="component" value="Unassembled WGS sequence"/>
</dbReference>
<protein>
    <submittedName>
        <fullName evidence="1">Uncharacterized protein</fullName>
    </submittedName>
</protein>
<reference evidence="1 2" key="1">
    <citation type="submission" date="2014-04" db="EMBL/GenBank/DDBJ databases">
        <authorList>
            <consortium name="DOE Joint Genome Institute"/>
            <person name="Kuo A."/>
            <person name="Gay G."/>
            <person name="Dore J."/>
            <person name="Kohler A."/>
            <person name="Nagy L.G."/>
            <person name="Floudas D."/>
            <person name="Copeland A."/>
            <person name="Barry K.W."/>
            <person name="Cichocki N."/>
            <person name="Veneault-Fourrey C."/>
            <person name="LaButti K."/>
            <person name="Lindquist E.A."/>
            <person name="Lipzen A."/>
            <person name="Lundell T."/>
            <person name="Morin E."/>
            <person name="Murat C."/>
            <person name="Sun H."/>
            <person name="Tunlid A."/>
            <person name="Henrissat B."/>
            <person name="Grigoriev I.V."/>
            <person name="Hibbett D.S."/>
            <person name="Martin F."/>
            <person name="Nordberg H.P."/>
            <person name="Cantor M.N."/>
            <person name="Hua S.X."/>
        </authorList>
    </citation>
    <scope>NUCLEOTIDE SEQUENCE [LARGE SCALE GENOMIC DNA]</scope>
    <source>
        <strain evidence="2">h7</strain>
    </source>
</reference>
<sequence>MYDIEVDRIFRMLVGHLAEVYIPLRSLLRCRPAFPSQPPAEVNVQCLRRVCVRLCPLNSPPYVSLKIPSRSTLAWQRISGTRTIALDECDIQGGWNTWADRILRLDLRYGTNLSRPLCPSERLPRGILRDRWTLRPILEDVGGRAEQWPARLLRSFVGVDTVDALFRNFVFLFPVPESIVQILACGFHFAYSLIDWGVASL</sequence>
<evidence type="ECO:0000313" key="1">
    <source>
        <dbReference type="EMBL" id="KIM35393.1"/>
    </source>
</evidence>
<accession>A0A0C2XBR5</accession>
<gene>
    <name evidence="1" type="ORF">M413DRAFT_349159</name>
</gene>
<proteinExistence type="predicted"/>
<evidence type="ECO:0000313" key="2">
    <source>
        <dbReference type="Proteomes" id="UP000053424"/>
    </source>
</evidence>
<name>A0A0C2XBR5_HEBCY</name>
<dbReference type="HOGENOM" id="CLU_1360558_0_0_1"/>
<dbReference type="EMBL" id="KN831821">
    <property type="protein sequence ID" value="KIM35393.1"/>
    <property type="molecule type" value="Genomic_DNA"/>
</dbReference>
<reference evidence="2" key="2">
    <citation type="submission" date="2015-01" db="EMBL/GenBank/DDBJ databases">
        <title>Evolutionary Origins and Diversification of the Mycorrhizal Mutualists.</title>
        <authorList>
            <consortium name="DOE Joint Genome Institute"/>
            <consortium name="Mycorrhizal Genomics Consortium"/>
            <person name="Kohler A."/>
            <person name="Kuo A."/>
            <person name="Nagy L.G."/>
            <person name="Floudas D."/>
            <person name="Copeland A."/>
            <person name="Barry K.W."/>
            <person name="Cichocki N."/>
            <person name="Veneault-Fourrey C."/>
            <person name="LaButti K."/>
            <person name="Lindquist E.A."/>
            <person name="Lipzen A."/>
            <person name="Lundell T."/>
            <person name="Morin E."/>
            <person name="Murat C."/>
            <person name="Riley R."/>
            <person name="Ohm R."/>
            <person name="Sun H."/>
            <person name="Tunlid A."/>
            <person name="Henrissat B."/>
            <person name="Grigoriev I.V."/>
            <person name="Hibbett D.S."/>
            <person name="Martin F."/>
        </authorList>
    </citation>
    <scope>NUCLEOTIDE SEQUENCE [LARGE SCALE GENOMIC DNA]</scope>
    <source>
        <strain evidence="2">h7</strain>
    </source>
</reference>
<dbReference type="AlphaFoldDB" id="A0A0C2XBR5"/>
<keyword evidence="2" id="KW-1185">Reference proteome</keyword>